<dbReference type="EMBL" id="AEUX02000005">
    <property type="protein sequence ID" value="EHI70299.1"/>
    <property type="molecule type" value="Genomic_DNA"/>
</dbReference>
<dbReference type="Gene3D" id="2.170.130.30">
    <property type="match status" value="1"/>
</dbReference>
<evidence type="ECO:0000313" key="3">
    <source>
        <dbReference type="EMBL" id="EHI70299.1"/>
    </source>
</evidence>
<accession>G5K280</accession>
<keyword evidence="4" id="KW-1185">Reference proteome</keyword>
<comment type="caution">
    <text evidence="3">The sequence shown here is derived from an EMBL/GenBank/DDBJ whole genome shotgun (WGS) entry which is preliminary data.</text>
</comment>
<proteinExistence type="predicted"/>
<gene>
    <name evidence="3" type="ORF">STRIC_2489</name>
</gene>
<evidence type="ECO:0000259" key="2">
    <source>
        <dbReference type="Pfam" id="PF14478"/>
    </source>
</evidence>
<dbReference type="InterPro" id="IPR027954">
    <property type="entry name" value="Transcobalamin-like_C"/>
</dbReference>
<dbReference type="OrthoDB" id="2870483at2"/>
<reference evidence="3 4" key="1">
    <citation type="journal article" date="2014" name="Int. J. Syst. Evol. Microbiol.">
        <title>Phylogenomics and the dynamic genome evolution of the genus Streptococcus.</title>
        <authorList>
            <consortium name="The Broad Institute Genome Sequencing Platform"/>
            <person name="Richards V.P."/>
            <person name="Palmer S.R."/>
            <person name="Pavinski Bitar P.D."/>
            <person name="Qin X."/>
            <person name="Weinstock G.M."/>
            <person name="Highlander S.K."/>
            <person name="Town C.D."/>
            <person name="Burne R.A."/>
            <person name="Stanhope M.J."/>
        </authorList>
    </citation>
    <scope>NUCLEOTIDE SEQUENCE [LARGE SCALE GENOMIC DNA]</scope>
    <source>
        <strain evidence="3 4">707-05</strain>
    </source>
</reference>
<dbReference type="STRING" id="764299.STRIC_2489"/>
<keyword evidence="3" id="KW-0449">Lipoprotein</keyword>
<feature type="chain" id="PRO_5038453698" evidence="1">
    <location>
        <begin position="22"/>
        <end position="127"/>
    </location>
</feature>
<feature type="domain" description="Transcobalamin-like C-terminal" evidence="2">
    <location>
        <begin position="59"/>
        <end position="123"/>
    </location>
</feature>
<dbReference type="eggNOG" id="ENOG5032Y2X">
    <property type="taxonomic scope" value="Bacteria"/>
</dbReference>
<evidence type="ECO:0000313" key="4">
    <source>
        <dbReference type="Proteomes" id="UP000003330"/>
    </source>
</evidence>
<organism evidence="3 4">
    <name type="scientific">Streptococcus ictaluri 707-05</name>
    <dbReference type="NCBI Taxonomy" id="764299"/>
    <lineage>
        <taxon>Bacteria</taxon>
        <taxon>Bacillati</taxon>
        <taxon>Bacillota</taxon>
        <taxon>Bacilli</taxon>
        <taxon>Lactobacillales</taxon>
        <taxon>Streptococcaceae</taxon>
        <taxon>Streptococcus</taxon>
    </lineage>
</organism>
<dbReference type="Proteomes" id="UP000003330">
    <property type="component" value="Unassembled WGS sequence"/>
</dbReference>
<name>G5K280_9STRE</name>
<feature type="signal peptide" evidence="1">
    <location>
        <begin position="1"/>
        <end position="21"/>
    </location>
</feature>
<evidence type="ECO:0000256" key="1">
    <source>
        <dbReference type="SAM" id="SignalP"/>
    </source>
</evidence>
<dbReference type="PROSITE" id="PS51257">
    <property type="entry name" value="PROKAR_LIPOPROTEIN"/>
    <property type="match status" value="1"/>
</dbReference>
<protein>
    <submittedName>
        <fullName evidence="3">Lipoprotein</fullName>
    </submittedName>
</protein>
<keyword evidence="1" id="KW-0732">Signal</keyword>
<dbReference type="Pfam" id="PF14478">
    <property type="entry name" value="DUF4430"/>
    <property type="match status" value="1"/>
</dbReference>
<dbReference type="AlphaFoldDB" id="G5K280"/>
<dbReference type="RefSeq" id="WP_008088604.1">
    <property type="nucleotide sequence ID" value="NZ_AEUX02000005.1"/>
</dbReference>
<sequence length="127" mass="14337">MKKGFKTLLLTVLSLSLVACSQGNNASQESKKTVANQQVRLIVKEDQDTIDEKVAFDKGETVLEVLKENYKVQEKDGFITAIDGIEQDTKAQKYWFFKVNGKMADKGANQLKVKDGDKIEFYQEVVK</sequence>